<dbReference type="HAMAP" id="MF_02092">
    <property type="entry name" value="DLDH_Dld"/>
    <property type="match status" value="1"/>
</dbReference>
<dbReference type="InterPro" id="IPR016164">
    <property type="entry name" value="FAD-linked_Oxase-like_C"/>
</dbReference>
<dbReference type="AlphaFoldDB" id="A0A7V8FD07"/>
<accession>A0A7V8FD07</accession>
<dbReference type="GO" id="GO:0004459">
    <property type="term" value="F:L-lactate dehydrogenase (NAD+) activity"/>
    <property type="evidence" value="ECO:0007669"/>
    <property type="project" value="TreeGrafter"/>
</dbReference>
<dbReference type="GO" id="GO:0009060">
    <property type="term" value="P:aerobic respiration"/>
    <property type="evidence" value="ECO:0007669"/>
    <property type="project" value="TreeGrafter"/>
</dbReference>
<dbReference type="GO" id="GO:0004458">
    <property type="term" value="F:D-lactate dehydrogenase (cytochrome) activity"/>
    <property type="evidence" value="ECO:0007669"/>
    <property type="project" value="UniProtKB-UniRule"/>
</dbReference>
<feature type="domain" description="FAD-binding PCMH-type" evidence="12">
    <location>
        <begin position="414"/>
        <end position="594"/>
    </location>
</feature>
<dbReference type="Gene3D" id="3.30.465.10">
    <property type="match status" value="1"/>
</dbReference>
<feature type="binding site" evidence="9">
    <location>
        <position position="533"/>
    </location>
    <ligand>
        <name>FAD</name>
        <dbReference type="ChEBI" id="CHEBI:57692"/>
    </ligand>
</feature>
<dbReference type="InterPro" id="IPR008259">
    <property type="entry name" value="FMN_hydac_DH_AS"/>
</dbReference>
<dbReference type="InterPro" id="IPR037396">
    <property type="entry name" value="FMN_HAD"/>
</dbReference>
<dbReference type="GO" id="GO:0022904">
    <property type="term" value="P:respiratory electron transport chain"/>
    <property type="evidence" value="ECO:0007669"/>
    <property type="project" value="InterPro"/>
</dbReference>
<dbReference type="InterPro" id="IPR016169">
    <property type="entry name" value="FAD-bd_PCMH_sub2"/>
</dbReference>
<evidence type="ECO:0000313" key="14">
    <source>
        <dbReference type="Proteomes" id="UP000487117"/>
    </source>
</evidence>
<evidence type="ECO:0000256" key="5">
    <source>
        <dbReference type="ARBA" id="ARBA00022827"/>
    </source>
</evidence>
<keyword evidence="2 9" id="KW-1003">Cell membrane</keyword>
<dbReference type="CDD" id="cd02809">
    <property type="entry name" value="alpha_hydroxyacid_oxid_FMN"/>
    <property type="match status" value="1"/>
</dbReference>
<dbReference type="InterPro" id="IPR036318">
    <property type="entry name" value="FAD-bd_PCMH-like_sf"/>
</dbReference>
<dbReference type="GO" id="GO:0102029">
    <property type="term" value="F:D-lactate dehydrogenase (quinone) activity"/>
    <property type="evidence" value="ECO:0007669"/>
    <property type="project" value="UniProtKB-EC"/>
</dbReference>
<dbReference type="GO" id="GO:0071949">
    <property type="term" value="F:FAD binding"/>
    <property type="evidence" value="ECO:0007669"/>
    <property type="project" value="InterPro"/>
</dbReference>
<dbReference type="GO" id="GO:0006089">
    <property type="term" value="P:lactate metabolic process"/>
    <property type="evidence" value="ECO:0007669"/>
    <property type="project" value="UniProtKB-UniRule"/>
</dbReference>
<dbReference type="InterPro" id="IPR012133">
    <property type="entry name" value="Alpha-hydoxy_acid_DH_FMN"/>
</dbReference>
<dbReference type="InterPro" id="IPR013785">
    <property type="entry name" value="Aldolase_TIM"/>
</dbReference>
<dbReference type="InterPro" id="IPR012256">
    <property type="entry name" value="D_lactate_DH"/>
</dbReference>
<dbReference type="PANTHER" id="PTHR10578">
    <property type="entry name" value="S -2-HYDROXY-ACID OXIDASE-RELATED"/>
    <property type="match status" value="1"/>
</dbReference>
<feature type="binding site" evidence="9">
    <location>
        <position position="523"/>
    </location>
    <ligand>
        <name>FAD</name>
        <dbReference type="ChEBI" id="CHEBI:57692"/>
    </ligand>
</feature>
<dbReference type="Gene3D" id="3.30.1370.20">
    <property type="entry name" value="D-lactate dehydrogenase, cap domain, subdomain 2"/>
    <property type="match status" value="1"/>
</dbReference>
<evidence type="ECO:0000259" key="11">
    <source>
        <dbReference type="PROSITE" id="PS51349"/>
    </source>
</evidence>
<dbReference type="Gene3D" id="3.30.43.10">
    <property type="entry name" value="Uridine Diphospho-n-acetylenolpyruvylglucosamine Reductase, domain 2"/>
    <property type="match status" value="1"/>
</dbReference>
<comment type="cofactor">
    <cofactor evidence="1">
        <name>FMN</name>
        <dbReference type="ChEBI" id="CHEBI:58210"/>
    </cofactor>
</comment>
<dbReference type="Pfam" id="PF01565">
    <property type="entry name" value="FAD_binding_4"/>
    <property type="match status" value="1"/>
</dbReference>
<dbReference type="SUPFAM" id="SSF51395">
    <property type="entry name" value="FMN-linked oxidoreductases"/>
    <property type="match status" value="1"/>
</dbReference>
<evidence type="ECO:0000256" key="2">
    <source>
        <dbReference type="ARBA" id="ARBA00022475"/>
    </source>
</evidence>
<evidence type="ECO:0000259" key="12">
    <source>
        <dbReference type="PROSITE" id="PS51387"/>
    </source>
</evidence>
<dbReference type="GO" id="GO:0055085">
    <property type="term" value="P:transmembrane transport"/>
    <property type="evidence" value="ECO:0007669"/>
    <property type="project" value="InterPro"/>
</dbReference>
<evidence type="ECO:0000313" key="13">
    <source>
        <dbReference type="EMBL" id="KAF1012806.1"/>
    </source>
</evidence>
<dbReference type="GO" id="GO:0010181">
    <property type="term" value="F:FMN binding"/>
    <property type="evidence" value="ECO:0007669"/>
    <property type="project" value="InterPro"/>
</dbReference>
<dbReference type="NCBIfam" id="NF008398">
    <property type="entry name" value="PRK11197.1"/>
    <property type="match status" value="1"/>
</dbReference>
<dbReference type="InterPro" id="IPR016167">
    <property type="entry name" value="FAD-bd_PCMH_sub1"/>
</dbReference>
<evidence type="ECO:0000256" key="4">
    <source>
        <dbReference type="ARBA" id="ARBA00022643"/>
    </source>
</evidence>
<dbReference type="NCBIfam" id="NF033901">
    <property type="entry name" value="L_lactate_LldD"/>
    <property type="match status" value="1"/>
</dbReference>
<evidence type="ECO:0000256" key="9">
    <source>
        <dbReference type="HAMAP-Rule" id="MF_02092"/>
    </source>
</evidence>
<dbReference type="PROSITE" id="PS00557">
    <property type="entry name" value="FMN_HYDROXY_ACID_DH_1"/>
    <property type="match status" value="1"/>
</dbReference>
<dbReference type="NCBIfam" id="NF008387">
    <property type="entry name" value="PRK11183.1"/>
    <property type="match status" value="1"/>
</dbReference>
<sequence length="946" mass="103942">MIISASTDYRAAAQRRLPPFLFHYIDGGAYAEHTLKRNVTDLADIALRQRILRNMADLSLETELFGQTLAMPVALGPVGLTGMYARRGEVQAARAADSHGIPFTLSTVSVCPIEEVAPAMQRPMWFQLYVLRDRGFIRNALERAQAAGVSTLVFTVDMPVPRARYRDAHSGMSGPNASLRRTGQAITHPRWAWDVGLFGRPHDLGNISTYRGNPTGLEDYIGWFGSNFDPSISWKDLEWIREFWKGPMVIKGILDPDDARDAVSFGADGIVVSNHGGRQLDGVLSTARTAGHCRCSAGRSEDPGRFRHPHRSGRGAHAGTGRRHRAARPRLHLRPGRAGRGRGGQPAGPDCQRNARCHDLDRRAPHRRYRARCAGATAMSDPAGILAQLRDAVGVRHVLTGDKAARRFRRGYRFGGGPVLAVVRPGTLLELWRALQAAVQGGAAIILQAANTGLTGGSTPDGDDYGRPIVLVSTLRLTGIQLLDGGRQVLCLPGATLDRLEHTLAPLGREPHSVIGSSCIGASVLGGICNNSGGALVRRGPAYTELALFAQVDAQGQLQLINHLGIALGDTPEQILQRLQHGDYTAADIAGDDGHVASDPDYAQQVRQIDADTPARFNADARRHYEAAGSAGKLAVFAVRLDTFEKERAEVFYIGSNRTDSLTAIRRQLLTGFERLPISGEYIHRDAYDIGERYGKDTFLLIDRLGTARVPAAFALKSRVDGWFERWGLRGLTDRVMQALVGLLPPHLPARMGEYRQRYEHHLLLKVSAQDAAATEAWLRGFFAEHEGSYFHCTADEGRKAFLHRFAVAGAAVRYREVHRAQVQDIVALDIALRRDDADWFEQLPADIDNRLLHKLYYGHFLCHVFHQDYIARKGEDLMAIEHAMWALLDQRGAEYPAEHNVGHLYPAKPALAGFYKQLDPSNTFNPGIGQTSKAKGWGSCDCSGQ</sequence>
<keyword evidence="9" id="KW-0997">Cell inner membrane</keyword>
<keyword evidence="7 9" id="KW-0472">Membrane</keyword>
<evidence type="ECO:0000256" key="7">
    <source>
        <dbReference type="ARBA" id="ARBA00023136"/>
    </source>
</evidence>
<evidence type="ECO:0000256" key="1">
    <source>
        <dbReference type="ARBA" id="ARBA00001917"/>
    </source>
</evidence>
<proteinExistence type="inferred from homology"/>
<dbReference type="InterPro" id="IPR016173">
    <property type="entry name" value="D-lactate_DH_C-sub2"/>
</dbReference>
<comment type="function">
    <text evidence="9">Catalyzes the oxidation of D-lactate to pyruvate.</text>
</comment>
<evidence type="ECO:0000256" key="10">
    <source>
        <dbReference type="SAM" id="MobiDB-lite"/>
    </source>
</evidence>
<dbReference type="InterPro" id="IPR006094">
    <property type="entry name" value="Oxid_FAD_bind_N"/>
</dbReference>
<dbReference type="Gene3D" id="3.30.70.610">
    <property type="entry name" value="D-lactate dehydrogenase, cap domain, subdomain 1"/>
    <property type="match status" value="2"/>
</dbReference>
<feature type="binding site" evidence="9">
    <location>
        <begin position="457"/>
        <end position="458"/>
    </location>
    <ligand>
        <name>FAD</name>
        <dbReference type="ChEBI" id="CHEBI:57692"/>
    </ligand>
</feature>
<evidence type="ECO:0000256" key="3">
    <source>
        <dbReference type="ARBA" id="ARBA00022630"/>
    </source>
</evidence>
<reference evidence="14" key="1">
    <citation type="journal article" date="2020" name="MBio">
        <title>Horizontal gene transfer to a defensive symbiont with a reduced genome amongst a multipartite beetle microbiome.</title>
        <authorList>
            <person name="Waterworth S.C."/>
            <person name="Florez L.V."/>
            <person name="Rees E.R."/>
            <person name="Hertweck C."/>
            <person name="Kaltenpoth M."/>
            <person name="Kwan J.C."/>
        </authorList>
    </citation>
    <scope>NUCLEOTIDE SEQUENCE [LARGE SCALE GENOMIC DNA]</scope>
</reference>
<dbReference type="InterPro" id="IPR000262">
    <property type="entry name" value="FMN-dep_DH"/>
</dbReference>
<keyword evidence="4" id="KW-0288">FMN</keyword>
<feature type="binding site" evidence="9">
    <location>
        <position position="516"/>
    </location>
    <ligand>
        <name>FAD</name>
        <dbReference type="ChEBI" id="CHEBI:57692"/>
    </ligand>
</feature>
<comment type="similarity">
    <text evidence="8">Belongs to the FMN-dependent alpha-hydroxy acid dehydrogenase family.</text>
</comment>
<feature type="domain" description="FMN hydroxy acid dehydrogenase" evidence="11">
    <location>
        <begin position="1"/>
        <end position="289"/>
    </location>
</feature>
<comment type="similarity">
    <text evidence="9">Belongs to the quinone-dependent D-lactate dehydrogenase family.</text>
</comment>
<keyword evidence="5 9" id="KW-0274">FAD</keyword>
<evidence type="ECO:0000256" key="8">
    <source>
        <dbReference type="ARBA" id="ARBA00024042"/>
    </source>
</evidence>
<feature type="region of interest" description="Disordered" evidence="10">
    <location>
        <begin position="295"/>
        <end position="355"/>
    </location>
</feature>
<dbReference type="PROSITE" id="PS51349">
    <property type="entry name" value="FMN_HYDROXY_ACID_DH_2"/>
    <property type="match status" value="1"/>
</dbReference>
<keyword evidence="6 9" id="KW-0560">Oxidoreductase</keyword>
<organism evidence="13 14">
    <name type="scientific">Stenotrophomonas maltophilia</name>
    <name type="common">Pseudomonas maltophilia</name>
    <name type="synonym">Xanthomonas maltophilia</name>
    <dbReference type="NCBI Taxonomy" id="40324"/>
    <lineage>
        <taxon>Bacteria</taxon>
        <taxon>Pseudomonadati</taxon>
        <taxon>Pseudomonadota</taxon>
        <taxon>Gammaproteobacteria</taxon>
        <taxon>Lysobacterales</taxon>
        <taxon>Lysobacteraceae</taxon>
        <taxon>Stenotrophomonas</taxon>
        <taxon>Stenotrophomonas maltophilia group</taxon>
    </lineage>
</organism>
<dbReference type="FunFam" id="3.20.20.70:FF:000029">
    <property type="entry name" value="L-lactate dehydrogenase"/>
    <property type="match status" value="1"/>
</dbReference>
<name>A0A7V8FD07_STEMA</name>
<dbReference type="PANTHER" id="PTHR10578:SF85">
    <property type="entry name" value="L-LACTATE DEHYDROGENASE"/>
    <property type="match status" value="1"/>
</dbReference>
<dbReference type="EMBL" id="WNDS01000007">
    <property type="protein sequence ID" value="KAF1012806.1"/>
    <property type="molecule type" value="Genomic_DNA"/>
</dbReference>
<dbReference type="Proteomes" id="UP000487117">
    <property type="component" value="Unassembled WGS sequence"/>
</dbReference>
<evidence type="ECO:0000256" key="6">
    <source>
        <dbReference type="ARBA" id="ARBA00023002"/>
    </source>
</evidence>
<dbReference type="Gene3D" id="3.20.20.70">
    <property type="entry name" value="Aldolase class I"/>
    <property type="match status" value="1"/>
</dbReference>
<feature type="binding site" evidence="9">
    <location>
        <position position="636"/>
    </location>
    <ligand>
        <name>FAD</name>
        <dbReference type="ChEBI" id="CHEBI:57692"/>
    </ligand>
</feature>
<dbReference type="SUPFAM" id="SSF55103">
    <property type="entry name" value="FAD-linked oxidases, C-terminal domain"/>
    <property type="match status" value="1"/>
</dbReference>
<dbReference type="SUPFAM" id="SSF56176">
    <property type="entry name" value="FAD-binding/transporter-associated domain-like"/>
    <property type="match status" value="1"/>
</dbReference>
<gene>
    <name evidence="9 13" type="primary">dld</name>
    <name evidence="13" type="ORF">GAK31_03886</name>
</gene>
<dbReference type="InterPro" id="IPR015409">
    <property type="entry name" value="Lactate_DH_C"/>
</dbReference>
<comment type="catalytic activity">
    <reaction evidence="9">
        <text>(R)-lactate + a quinone = a quinol + pyruvate</text>
        <dbReference type="Rhea" id="RHEA:51468"/>
        <dbReference type="ChEBI" id="CHEBI:15361"/>
        <dbReference type="ChEBI" id="CHEBI:16004"/>
        <dbReference type="ChEBI" id="CHEBI:24646"/>
        <dbReference type="ChEBI" id="CHEBI:132124"/>
        <dbReference type="EC" id="1.1.5.12"/>
    </reaction>
</comment>
<comment type="subcellular location">
    <subcellularLocation>
        <location evidence="9">Cell inner membrane</location>
        <topology evidence="9">Peripheral membrane protein</topology>
        <orientation evidence="9">Cytoplasmic side</orientation>
    </subcellularLocation>
</comment>
<feature type="binding site" evidence="9">
    <location>
        <begin position="449"/>
        <end position="453"/>
    </location>
    <ligand>
        <name>FAD</name>
        <dbReference type="ChEBI" id="CHEBI:57692"/>
    </ligand>
</feature>
<dbReference type="GO" id="GO:0031234">
    <property type="term" value="C:extrinsic component of cytoplasmic side of plasma membrane"/>
    <property type="evidence" value="ECO:0007669"/>
    <property type="project" value="UniProtKB-UniRule"/>
</dbReference>
<dbReference type="Pfam" id="PF09330">
    <property type="entry name" value="Lact-deh-memb"/>
    <property type="match status" value="1"/>
</dbReference>
<protein>
    <recommendedName>
        <fullName evidence="9">Quinone-dependent D-lactate dehydrogenase</fullName>
        <ecNumber evidence="9">1.1.5.12</ecNumber>
    </recommendedName>
    <alternativeName>
        <fullName evidence="9">D-lactate dehydrogenase</fullName>
        <shortName evidence="9">D-LDH</shortName>
    </alternativeName>
</protein>
<dbReference type="Pfam" id="PF01070">
    <property type="entry name" value="FMN_dh"/>
    <property type="match status" value="1"/>
</dbReference>
<dbReference type="GO" id="GO:0048038">
    <property type="term" value="F:quinone binding"/>
    <property type="evidence" value="ECO:0007669"/>
    <property type="project" value="UniProtKB-KW"/>
</dbReference>
<comment type="cofactor">
    <cofactor evidence="9">
        <name>FAD</name>
        <dbReference type="ChEBI" id="CHEBI:57692"/>
    </cofactor>
</comment>
<keyword evidence="3 9" id="KW-0285">Flavoprotein</keyword>
<dbReference type="InterPro" id="IPR020920">
    <property type="entry name" value="LldD"/>
</dbReference>
<dbReference type="PROSITE" id="PS51387">
    <property type="entry name" value="FAD_PCMH"/>
    <property type="match status" value="1"/>
</dbReference>
<keyword evidence="9" id="KW-0874">Quinone</keyword>
<dbReference type="InterPro" id="IPR016166">
    <property type="entry name" value="FAD-bd_PCMH"/>
</dbReference>
<dbReference type="EC" id="1.1.5.12" evidence="9"/>
<dbReference type="InterPro" id="IPR016172">
    <property type="entry name" value="D-lactate_DH_C-sub1"/>
</dbReference>
<feature type="compositionally biased region" description="Basic residues" evidence="10">
    <location>
        <begin position="306"/>
        <end position="340"/>
    </location>
</feature>
<comment type="caution">
    <text evidence="13">The sequence shown here is derived from an EMBL/GenBank/DDBJ whole genome shotgun (WGS) entry which is preliminary data.</text>
</comment>